<feature type="transmembrane region" description="Helical" evidence="1">
    <location>
        <begin position="36"/>
        <end position="60"/>
    </location>
</feature>
<name>A0A1D1V5N3_RAMVA</name>
<keyword evidence="1" id="KW-1133">Transmembrane helix</keyword>
<proteinExistence type="predicted"/>
<protein>
    <submittedName>
        <fullName evidence="2">Uncharacterized protein</fullName>
    </submittedName>
</protein>
<keyword evidence="1" id="KW-0812">Transmembrane</keyword>
<evidence type="ECO:0000313" key="3">
    <source>
        <dbReference type="Proteomes" id="UP000186922"/>
    </source>
</evidence>
<dbReference type="AlphaFoldDB" id="A0A1D1V5N3"/>
<keyword evidence="3" id="KW-1185">Reference proteome</keyword>
<sequence length="63" mass="6628">MQRLTNGTLVGLGFPSKASSDAVDVKSSAELLARPVHATIALLLYTIVLLALEFGPGFVLRTS</sequence>
<evidence type="ECO:0000313" key="2">
    <source>
        <dbReference type="EMBL" id="GAU97036.1"/>
    </source>
</evidence>
<organism evidence="2 3">
    <name type="scientific">Ramazzottius varieornatus</name>
    <name type="common">Water bear</name>
    <name type="synonym">Tardigrade</name>
    <dbReference type="NCBI Taxonomy" id="947166"/>
    <lineage>
        <taxon>Eukaryota</taxon>
        <taxon>Metazoa</taxon>
        <taxon>Ecdysozoa</taxon>
        <taxon>Tardigrada</taxon>
        <taxon>Eutardigrada</taxon>
        <taxon>Parachela</taxon>
        <taxon>Hypsibioidea</taxon>
        <taxon>Ramazzottiidae</taxon>
        <taxon>Ramazzottius</taxon>
    </lineage>
</organism>
<evidence type="ECO:0000256" key="1">
    <source>
        <dbReference type="SAM" id="Phobius"/>
    </source>
</evidence>
<keyword evidence="1" id="KW-0472">Membrane</keyword>
<comment type="caution">
    <text evidence="2">The sequence shown here is derived from an EMBL/GenBank/DDBJ whole genome shotgun (WGS) entry which is preliminary data.</text>
</comment>
<gene>
    <name evidence="2" type="primary">RvY_08399-1</name>
    <name evidence="2" type="synonym">RvY_08399.1</name>
    <name evidence="2" type="ORF">RvY_08399</name>
</gene>
<reference evidence="2 3" key="1">
    <citation type="journal article" date="2016" name="Nat. Commun.">
        <title>Extremotolerant tardigrade genome and improved radiotolerance of human cultured cells by tardigrade-unique protein.</title>
        <authorList>
            <person name="Hashimoto T."/>
            <person name="Horikawa D.D."/>
            <person name="Saito Y."/>
            <person name="Kuwahara H."/>
            <person name="Kozuka-Hata H."/>
            <person name="Shin-I T."/>
            <person name="Minakuchi Y."/>
            <person name="Ohishi K."/>
            <person name="Motoyama A."/>
            <person name="Aizu T."/>
            <person name="Enomoto A."/>
            <person name="Kondo K."/>
            <person name="Tanaka S."/>
            <person name="Hara Y."/>
            <person name="Koshikawa S."/>
            <person name="Sagara H."/>
            <person name="Miura T."/>
            <person name="Yokobori S."/>
            <person name="Miyagawa K."/>
            <person name="Suzuki Y."/>
            <person name="Kubo T."/>
            <person name="Oyama M."/>
            <person name="Kohara Y."/>
            <person name="Fujiyama A."/>
            <person name="Arakawa K."/>
            <person name="Katayama T."/>
            <person name="Toyoda A."/>
            <person name="Kunieda T."/>
        </authorList>
    </citation>
    <scope>NUCLEOTIDE SEQUENCE [LARGE SCALE GENOMIC DNA]</scope>
    <source>
        <strain evidence="2 3">YOKOZUNA-1</strain>
    </source>
</reference>
<accession>A0A1D1V5N3</accession>
<dbReference type="Proteomes" id="UP000186922">
    <property type="component" value="Unassembled WGS sequence"/>
</dbReference>
<dbReference type="EMBL" id="BDGG01000004">
    <property type="protein sequence ID" value="GAU97036.1"/>
    <property type="molecule type" value="Genomic_DNA"/>
</dbReference>